<dbReference type="Proteomes" id="UP000093000">
    <property type="component" value="Unassembled WGS sequence"/>
</dbReference>
<dbReference type="PANTHER" id="PTHR19321">
    <property type="entry name" value="PROTEIN REGULATOR OF CYTOKINESIS 1 PRC1-RELATED"/>
    <property type="match status" value="1"/>
</dbReference>
<dbReference type="InParanoid" id="A0A1C7NKD8"/>
<feature type="region of interest" description="Disordered" evidence="2">
    <location>
        <begin position="471"/>
        <end position="629"/>
    </location>
</feature>
<dbReference type="Gene3D" id="1.20.58.1520">
    <property type="match status" value="1"/>
</dbReference>
<dbReference type="GO" id="GO:1990023">
    <property type="term" value="C:mitotic spindle midzone"/>
    <property type="evidence" value="ECO:0007669"/>
    <property type="project" value="TreeGrafter"/>
</dbReference>
<evidence type="ECO:0000313" key="4">
    <source>
        <dbReference type="Proteomes" id="UP000093000"/>
    </source>
</evidence>
<dbReference type="GO" id="GO:0008017">
    <property type="term" value="F:microtubule binding"/>
    <property type="evidence" value="ECO:0007669"/>
    <property type="project" value="InterPro"/>
</dbReference>
<organism evidence="3 4">
    <name type="scientific">Choanephora cucurbitarum</name>
    <dbReference type="NCBI Taxonomy" id="101091"/>
    <lineage>
        <taxon>Eukaryota</taxon>
        <taxon>Fungi</taxon>
        <taxon>Fungi incertae sedis</taxon>
        <taxon>Mucoromycota</taxon>
        <taxon>Mucoromycotina</taxon>
        <taxon>Mucoromycetes</taxon>
        <taxon>Mucorales</taxon>
        <taxon>Mucorineae</taxon>
        <taxon>Choanephoraceae</taxon>
        <taxon>Choanephoroideae</taxon>
        <taxon>Choanephora</taxon>
    </lineage>
</organism>
<evidence type="ECO:0000313" key="3">
    <source>
        <dbReference type="EMBL" id="OBZ89587.1"/>
    </source>
</evidence>
<accession>A0A1C7NKD8</accession>
<evidence type="ECO:0000256" key="1">
    <source>
        <dbReference type="SAM" id="Coils"/>
    </source>
</evidence>
<comment type="caution">
    <text evidence="3">The sequence shown here is derived from an EMBL/GenBank/DDBJ whole genome shotgun (WGS) entry which is preliminary data.</text>
</comment>
<evidence type="ECO:0000256" key="2">
    <source>
        <dbReference type="SAM" id="MobiDB-lite"/>
    </source>
</evidence>
<dbReference type="GO" id="GO:0051256">
    <property type="term" value="P:mitotic spindle midzone assembly"/>
    <property type="evidence" value="ECO:0007669"/>
    <property type="project" value="TreeGrafter"/>
</dbReference>
<feature type="compositionally biased region" description="Basic and acidic residues" evidence="2">
    <location>
        <begin position="539"/>
        <end position="551"/>
    </location>
</feature>
<dbReference type="AlphaFoldDB" id="A0A1C7NKD8"/>
<reference evidence="3 4" key="1">
    <citation type="submission" date="2016-03" db="EMBL/GenBank/DDBJ databases">
        <title>Choanephora cucurbitarum.</title>
        <authorList>
            <person name="Min B."/>
            <person name="Park H."/>
            <person name="Park J.-H."/>
            <person name="Shin H.-D."/>
            <person name="Choi I.-G."/>
        </authorList>
    </citation>
    <scope>NUCLEOTIDE SEQUENCE [LARGE SCALE GENOMIC DNA]</scope>
    <source>
        <strain evidence="3 4">KUS-F28377</strain>
    </source>
</reference>
<name>A0A1C7NKD8_9FUNG</name>
<dbReference type="EMBL" id="LUGH01000088">
    <property type="protein sequence ID" value="OBZ89587.1"/>
    <property type="molecule type" value="Genomic_DNA"/>
</dbReference>
<protein>
    <submittedName>
        <fullName evidence="3">Anaphase spindle elongation protein 1</fullName>
    </submittedName>
</protein>
<feature type="compositionally biased region" description="Acidic residues" evidence="2">
    <location>
        <begin position="563"/>
        <end position="575"/>
    </location>
</feature>
<dbReference type="STRING" id="101091.A0A1C7NKD8"/>
<dbReference type="OrthoDB" id="642895at2759"/>
<dbReference type="GO" id="GO:0005737">
    <property type="term" value="C:cytoplasm"/>
    <property type="evidence" value="ECO:0007669"/>
    <property type="project" value="TreeGrafter"/>
</dbReference>
<sequence length="629" mass="73462">MTTDRPIHTLEQLHALLEQQLERLVVVQKEIGLTQEEQENQTSVVLSSAIQSVKNQVDKVYQSKQEMLATIESIQGTILSFKKLMGEFASNTAVLHPQKSLVANLTDIMQERDQVQQRYDQRLSHVKDLYEQLNGFKIALGDFVNTSLMMSSEIDVSSLAVNALEEEIQRCQIEYANRKQSVEEGVNRIMSLCVLMGLEPQSELDKTIEQFYREQDPDHRMHLFHQLVTQDILSYITQRVDKLEEQKQQIEFRKEEIGQNLKRLWSRLHEDPQACETFLMTHRGLTCRELEKYEEELARMLKLKQERIGDFIQTAREELKSLWNQLYYSDQQRAQFAPAQTDYSSTYGHVYYEDEWTDAVLEAHENEIGRLQLEIEDSKYILELIEKHMRLKKEIEEFEATTSDPNRLFGKGQRDPGRLLREEKFRKRISRELPKVTKELEGALLEFEALKGYPFLVYGQPYFNVIYGDDLKEPESQDKPDPPVRKEEVTQPPRTPRRDATPLIKRKPLTSPRLTRSKPSIFNTPQPNRVRNLHLSSTHAKERKYDSETNIRKQKTVKRSNLFDEDSDEEEEVEEENRAPIHQANRKHKHSKRFKHGLGQSDSDDNIGLDLGIFDDGPDLSDMSEAEDA</sequence>
<dbReference type="PANTHER" id="PTHR19321:SF41">
    <property type="entry name" value="FASCETTO-RELATED"/>
    <property type="match status" value="1"/>
</dbReference>
<keyword evidence="1" id="KW-0175">Coiled coil</keyword>
<feature type="compositionally biased region" description="Basic and acidic residues" evidence="2">
    <location>
        <begin position="471"/>
        <end position="489"/>
    </location>
</feature>
<dbReference type="InterPro" id="IPR007145">
    <property type="entry name" value="MAP65_Ase1_PRC1"/>
</dbReference>
<feature type="compositionally biased region" description="Basic residues" evidence="2">
    <location>
        <begin position="584"/>
        <end position="596"/>
    </location>
</feature>
<gene>
    <name evidence="3" type="primary">ase1</name>
    <name evidence="3" type="ORF">A0J61_02361</name>
</gene>
<feature type="coiled-coil region" evidence="1">
    <location>
        <begin position="361"/>
        <end position="401"/>
    </location>
</feature>
<keyword evidence="4" id="KW-1185">Reference proteome</keyword>
<feature type="compositionally biased region" description="Acidic residues" evidence="2">
    <location>
        <begin position="616"/>
        <end position="629"/>
    </location>
</feature>
<dbReference type="FunCoup" id="A0A1C7NKD8">
    <property type="interactions" value="276"/>
</dbReference>
<proteinExistence type="predicted"/>
<dbReference type="Pfam" id="PF03999">
    <property type="entry name" value="MAP65_ASE1"/>
    <property type="match status" value="1"/>
</dbReference>
<feature type="compositionally biased region" description="Polar residues" evidence="2">
    <location>
        <begin position="512"/>
        <end position="538"/>
    </location>
</feature>